<organism evidence="1">
    <name type="scientific">bioreactor metagenome</name>
    <dbReference type="NCBI Taxonomy" id="1076179"/>
    <lineage>
        <taxon>unclassified sequences</taxon>
        <taxon>metagenomes</taxon>
        <taxon>ecological metagenomes</taxon>
    </lineage>
</organism>
<accession>A0A645IHT5</accession>
<proteinExistence type="predicted"/>
<sequence>MAAAMDKMRTLQIDDSQNVLYGAFADTATLQAYSFDNLMALTALRTRAQRAAAGGKGAGA</sequence>
<dbReference type="InterPro" id="IPR012341">
    <property type="entry name" value="6hp_glycosidase-like_sf"/>
</dbReference>
<dbReference type="EMBL" id="VSSQ01113844">
    <property type="protein sequence ID" value="MPN50039.1"/>
    <property type="molecule type" value="Genomic_DNA"/>
</dbReference>
<dbReference type="Gene3D" id="1.50.10.10">
    <property type="match status" value="1"/>
</dbReference>
<dbReference type="GO" id="GO:0005975">
    <property type="term" value="P:carbohydrate metabolic process"/>
    <property type="evidence" value="ECO:0007669"/>
    <property type="project" value="InterPro"/>
</dbReference>
<protein>
    <submittedName>
        <fullName evidence="1">Uncharacterized protein</fullName>
    </submittedName>
</protein>
<gene>
    <name evidence="1" type="ORF">SDC9_197664</name>
</gene>
<dbReference type="AlphaFoldDB" id="A0A645IHT5"/>
<comment type="caution">
    <text evidence="1">The sequence shown here is derived from an EMBL/GenBank/DDBJ whole genome shotgun (WGS) entry which is preliminary data.</text>
</comment>
<name>A0A645IHT5_9ZZZZ</name>
<evidence type="ECO:0000313" key="1">
    <source>
        <dbReference type="EMBL" id="MPN50039.1"/>
    </source>
</evidence>
<reference evidence="1" key="1">
    <citation type="submission" date="2019-08" db="EMBL/GenBank/DDBJ databases">
        <authorList>
            <person name="Kucharzyk K."/>
            <person name="Murdoch R.W."/>
            <person name="Higgins S."/>
            <person name="Loffler F."/>
        </authorList>
    </citation>
    <scope>NUCLEOTIDE SEQUENCE</scope>
</reference>